<proteinExistence type="predicted"/>
<dbReference type="EMBL" id="JAJCGD010000048">
    <property type="protein sequence ID" value="MCB6829327.1"/>
    <property type="molecule type" value="Genomic_DNA"/>
</dbReference>
<dbReference type="AlphaFoldDB" id="A0AAW4U8E3"/>
<gene>
    <name evidence="1" type="ORF">LIY65_11570</name>
</gene>
<sequence length="107" mass="12644">MFIGLYISDSEKEKAIKKAINKIDSNIEILDSHNCLEFTWDQEYLEDNIDLYLGKNISKEERQQVLKAITENFLEYDFQIVTDEIVVFIAEIIKKYRKGQYNNGTKK</sequence>
<organism evidence="1 2">
    <name type="scientific">Megamonas funiformis</name>
    <dbReference type="NCBI Taxonomy" id="437897"/>
    <lineage>
        <taxon>Bacteria</taxon>
        <taxon>Bacillati</taxon>
        <taxon>Bacillota</taxon>
        <taxon>Negativicutes</taxon>
        <taxon>Selenomonadales</taxon>
        <taxon>Selenomonadaceae</taxon>
        <taxon>Megamonas</taxon>
    </lineage>
</organism>
<evidence type="ECO:0000313" key="1">
    <source>
        <dbReference type="EMBL" id="MCB6829327.1"/>
    </source>
</evidence>
<accession>A0AAW4U8E3</accession>
<dbReference type="Proteomes" id="UP001198190">
    <property type="component" value="Unassembled WGS sequence"/>
</dbReference>
<reference evidence="1" key="1">
    <citation type="submission" date="2021-10" db="EMBL/GenBank/DDBJ databases">
        <title>Collection of gut derived symbiotic bacterial strains cultured from healthy donors.</title>
        <authorList>
            <person name="Lin H."/>
            <person name="Littmann E."/>
            <person name="Claire K."/>
            <person name="Pamer E."/>
        </authorList>
    </citation>
    <scope>NUCLEOTIDE SEQUENCE</scope>
    <source>
        <strain evidence="1">MSK.7.16</strain>
    </source>
</reference>
<comment type="caution">
    <text evidence="1">The sequence shown here is derived from an EMBL/GenBank/DDBJ whole genome shotgun (WGS) entry which is preliminary data.</text>
</comment>
<dbReference type="RefSeq" id="WP_227153356.1">
    <property type="nucleotide sequence ID" value="NZ_JAJCGD010000048.1"/>
</dbReference>
<name>A0AAW4U8E3_9FIRM</name>
<evidence type="ECO:0000313" key="2">
    <source>
        <dbReference type="Proteomes" id="UP001198190"/>
    </source>
</evidence>
<protein>
    <submittedName>
        <fullName evidence="1">Uncharacterized protein</fullName>
    </submittedName>
</protein>